<dbReference type="InterPro" id="IPR050736">
    <property type="entry name" value="Sensor_HK_Regulatory"/>
</dbReference>
<dbReference type="InterPro" id="IPR004358">
    <property type="entry name" value="Sig_transdc_His_kin-like_C"/>
</dbReference>
<evidence type="ECO:0000256" key="1">
    <source>
        <dbReference type="ARBA" id="ARBA00000085"/>
    </source>
</evidence>
<comment type="catalytic activity">
    <reaction evidence="1">
        <text>ATP + protein L-histidine = ADP + protein N-phospho-L-histidine.</text>
        <dbReference type="EC" id="2.7.13.3"/>
    </reaction>
</comment>
<sequence length="81" mass="8708">MTVRVGPLGDRDGFYVADDGPGIPPDERPRIFEAGYTTSSEGTGFGLSVVMSVVNAHGWSVWFVESDDGGARFEITTESDH</sequence>
<evidence type="ECO:0000313" key="7">
    <source>
        <dbReference type="EMBL" id="CQR48998.1"/>
    </source>
</evidence>
<evidence type="ECO:0000259" key="6">
    <source>
        <dbReference type="PROSITE" id="PS50109"/>
    </source>
</evidence>
<evidence type="ECO:0000313" key="8">
    <source>
        <dbReference type="Proteomes" id="UP000198902"/>
    </source>
</evidence>
<evidence type="ECO:0000256" key="5">
    <source>
        <dbReference type="ARBA" id="ARBA00023012"/>
    </source>
</evidence>
<evidence type="ECO:0000256" key="3">
    <source>
        <dbReference type="ARBA" id="ARBA00022679"/>
    </source>
</evidence>
<proteinExistence type="predicted"/>
<dbReference type="PRINTS" id="PR00344">
    <property type="entry name" value="BCTRLSENSOR"/>
</dbReference>
<dbReference type="InterPro" id="IPR003594">
    <property type="entry name" value="HATPase_dom"/>
</dbReference>
<dbReference type="GO" id="GO:0000160">
    <property type="term" value="P:phosphorelay signal transduction system"/>
    <property type="evidence" value="ECO:0007669"/>
    <property type="project" value="UniProtKB-KW"/>
</dbReference>
<accession>A0A0D6JN35</accession>
<organism evidence="7 8">
    <name type="scientific">Haloferax massiliensis</name>
    <dbReference type="NCBI Taxonomy" id="1476858"/>
    <lineage>
        <taxon>Archaea</taxon>
        <taxon>Methanobacteriati</taxon>
        <taxon>Methanobacteriota</taxon>
        <taxon>Stenosarchaea group</taxon>
        <taxon>Halobacteria</taxon>
        <taxon>Halobacteriales</taxon>
        <taxon>Haloferacaceae</taxon>
        <taxon>Haloferax</taxon>
    </lineage>
</organism>
<dbReference type="EMBL" id="CSTE01000001">
    <property type="protein sequence ID" value="CQR48998.1"/>
    <property type="molecule type" value="Genomic_DNA"/>
</dbReference>
<dbReference type="InterPro" id="IPR036890">
    <property type="entry name" value="HATPase_C_sf"/>
</dbReference>
<dbReference type="SMART" id="SM00387">
    <property type="entry name" value="HATPase_c"/>
    <property type="match status" value="1"/>
</dbReference>
<dbReference type="InterPro" id="IPR005467">
    <property type="entry name" value="His_kinase_dom"/>
</dbReference>
<reference evidence="8" key="1">
    <citation type="submission" date="2015-03" db="EMBL/GenBank/DDBJ databases">
        <authorList>
            <person name="Urmite Genomes"/>
        </authorList>
    </citation>
    <scope>NUCLEOTIDE SEQUENCE [LARGE SCALE GENOMIC DNA]</scope>
    <source>
        <strain evidence="8">Arc-Hr</strain>
    </source>
</reference>
<name>A0A0D6JN35_9EURY</name>
<evidence type="ECO:0000256" key="2">
    <source>
        <dbReference type="ARBA" id="ARBA00012438"/>
    </source>
</evidence>
<dbReference type="Gene3D" id="3.30.565.10">
    <property type="entry name" value="Histidine kinase-like ATPase, C-terminal domain"/>
    <property type="match status" value="1"/>
</dbReference>
<protein>
    <recommendedName>
        <fullName evidence="2">histidine kinase</fullName>
        <ecNumber evidence="2">2.7.13.3</ecNumber>
    </recommendedName>
</protein>
<keyword evidence="8" id="KW-1185">Reference proteome</keyword>
<dbReference type="PANTHER" id="PTHR43711:SF1">
    <property type="entry name" value="HISTIDINE KINASE 1"/>
    <property type="match status" value="1"/>
</dbReference>
<evidence type="ECO:0000256" key="4">
    <source>
        <dbReference type="ARBA" id="ARBA00022777"/>
    </source>
</evidence>
<gene>
    <name evidence="7" type="primary">tmoS_2</name>
    <name evidence="7" type="ORF">BN996_00451</name>
</gene>
<dbReference type="Pfam" id="PF02518">
    <property type="entry name" value="HATPase_c"/>
    <property type="match status" value="1"/>
</dbReference>
<dbReference type="CDD" id="cd00075">
    <property type="entry name" value="HATPase"/>
    <property type="match status" value="1"/>
</dbReference>
<dbReference type="GO" id="GO:0004673">
    <property type="term" value="F:protein histidine kinase activity"/>
    <property type="evidence" value="ECO:0007669"/>
    <property type="project" value="UniProtKB-EC"/>
</dbReference>
<keyword evidence="5" id="KW-0902">Two-component regulatory system</keyword>
<dbReference type="AlphaFoldDB" id="A0A0D6JN35"/>
<dbReference type="PANTHER" id="PTHR43711">
    <property type="entry name" value="TWO-COMPONENT HISTIDINE KINASE"/>
    <property type="match status" value="1"/>
</dbReference>
<dbReference type="SUPFAM" id="SSF55874">
    <property type="entry name" value="ATPase domain of HSP90 chaperone/DNA topoisomerase II/histidine kinase"/>
    <property type="match status" value="1"/>
</dbReference>
<dbReference type="EC" id="2.7.13.3" evidence="2"/>
<keyword evidence="4 7" id="KW-0418">Kinase</keyword>
<dbReference type="Proteomes" id="UP000198902">
    <property type="component" value="Unassembled WGS sequence"/>
</dbReference>
<feature type="domain" description="Histidine kinase" evidence="6">
    <location>
        <begin position="1"/>
        <end position="81"/>
    </location>
</feature>
<dbReference type="PROSITE" id="PS50109">
    <property type="entry name" value="HIS_KIN"/>
    <property type="match status" value="1"/>
</dbReference>
<keyword evidence="3" id="KW-0808">Transferase</keyword>